<keyword evidence="2" id="KW-1185">Reference proteome</keyword>
<name>A0ABU6GHR1_9BACL</name>
<evidence type="ECO:0000313" key="2">
    <source>
        <dbReference type="Proteomes" id="UP001344632"/>
    </source>
</evidence>
<comment type="caution">
    <text evidence="1">The sequence shown here is derived from an EMBL/GenBank/DDBJ whole genome shotgun (WGS) entry which is preliminary data.</text>
</comment>
<evidence type="ECO:0000313" key="1">
    <source>
        <dbReference type="EMBL" id="MEC0239267.1"/>
    </source>
</evidence>
<proteinExistence type="predicted"/>
<dbReference type="EMBL" id="JARLKZ010000004">
    <property type="protein sequence ID" value="MEC0239267.1"/>
    <property type="molecule type" value="Genomic_DNA"/>
</dbReference>
<organism evidence="1 2">
    <name type="scientific">Paenibacillus dokdonensis</name>
    <dbReference type="NCBI Taxonomy" id="2567944"/>
    <lineage>
        <taxon>Bacteria</taxon>
        <taxon>Bacillati</taxon>
        <taxon>Bacillota</taxon>
        <taxon>Bacilli</taxon>
        <taxon>Bacillales</taxon>
        <taxon>Paenibacillaceae</taxon>
        <taxon>Paenibacillus</taxon>
    </lineage>
</organism>
<sequence length="162" mass="18554">MNNRTNGSGTIAVHHLQYVIQAEYRSMINAQRLLHLAPPEHRMHFSRNVEVKQKERLAVWTRLYYHLTACYPVFTKVEPPKDYVSGLKASVFDALDAADLYAGLLDCAQEPELQRILQRAMYGETRLAARLNFLYSSYMLENGDLVKSKGLIGVIKKKLPPF</sequence>
<gene>
    <name evidence="1" type="ORF">P4H66_05275</name>
</gene>
<dbReference type="RefSeq" id="WP_326086305.1">
    <property type="nucleotide sequence ID" value="NZ_JARLKZ010000004.1"/>
</dbReference>
<dbReference type="Proteomes" id="UP001344632">
    <property type="component" value="Unassembled WGS sequence"/>
</dbReference>
<reference evidence="1 2" key="1">
    <citation type="submission" date="2023-03" db="EMBL/GenBank/DDBJ databases">
        <title>Bacillus Genome Sequencing.</title>
        <authorList>
            <person name="Dunlap C."/>
        </authorList>
    </citation>
    <scope>NUCLEOTIDE SEQUENCE [LARGE SCALE GENOMIC DNA]</scope>
    <source>
        <strain evidence="1 2">BD-525</strain>
    </source>
</reference>
<protein>
    <submittedName>
        <fullName evidence="1">Uncharacterized protein</fullName>
    </submittedName>
</protein>
<accession>A0ABU6GHR1</accession>